<dbReference type="InterPro" id="IPR001715">
    <property type="entry name" value="CH_dom"/>
</dbReference>
<dbReference type="PROSITE" id="PS00020">
    <property type="entry name" value="ACTININ_2"/>
    <property type="match status" value="1"/>
</dbReference>
<evidence type="ECO:0000313" key="4">
    <source>
        <dbReference type="Ensembl" id="ENSPTXP00000004266.1"/>
    </source>
</evidence>
<accession>A0A670XXG9</accession>
<dbReference type="Gene3D" id="1.10.418.10">
    <property type="entry name" value="Calponin-like domain"/>
    <property type="match status" value="2"/>
</dbReference>
<evidence type="ECO:0000259" key="3">
    <source>
        <dbReference type="PROSITE" id="PS50021"/>
    </source>
</evidence>
<dbReference type="GO" id="GO:0003779">
    <property type="term" value="F:actin binding"/>
    <property type="evidence" value="ECO:0007669"/>
    <property type="project" value="UniProtKB-KW"/>
</dbReference>
<keyword evidence="1" id="KW-0677">Repeat</keyword>
<dbReference type="PANTHER" id="PTHR11915">
    <property type="entry name" value="SPECTRIN/FILAMIN RELATED CYTOSKELETAL PROTEIN"/>
    <property type="match status" value="1"/>
</dbReference>
<feature type="domain" description="Calponin-homology (CH)" evidence="3">
    <location>
        <begin position="118"/>
        <end position="223"/>
    </location>
</feature>
<sequence length="472" mass="55075">MLEYSSQRMIMQKKTFTNWLNNANIKILDLFTELKDGIYLLHLLELLSSEQLPRPNKGKMRIHFLENNSKVIQFLKSKQIHVKLIGPENIVDGDQTLILGLIWIIILRFQISSIIDALSSNEALLVWCQRKTASYSNVNVKDFSKSWNNGLAFNALIHAHRPDLIQYSSLRHDQPIINLNNAFTVAEKHLGILKLLDAEDVAVPFPDERSIMTYVSFYYHYFSRQKQGQTVQKRLTKVSTDELKFQYEHMIFELLKWIKLKVTELDDRSFPNSLEKMRFLMNNFKVFRTTEKPPKYREKGIIEANFFHIRTKQQVNNQRAYLPPEGRTLRDLEKEWIALEKAEDSRGKAILQELLRLEKVEQQVQIFLKKAAIREAYLRNMKEIIKKQDDWQPDNVEQLQAGTRKLEAIEADMLPQDQRFKALSTMAAEIIRENYQDKALIAQKCVGCLQIGAVVRIGVGENEKHITDICLA</sequence>
<keyword evidence="5" id="KW-1185">Reference proteome</keyword>
<dbReference type="SUPFAM" id="SSF47576">
    <property type="entry name" value="Calponin-homology domain, CH-domain"/>
    <property type="match status" value="1"/>
</dbReference>
<proteinExistence type="predicted"/>
<evidence type="ECO:0000313" key="5">
    <source>
        <dbReference type="Proteomes" id="UP000472273"/>
    </source>
</evidence>
<dbReference type="AlphaFoldDB" id="A0A670XXG9"/>
<dbReference type="InterPro" id="IPR001589">
    <property type="entry name" value="Actinin_actin-bd_CS"/>
</dbReference>
<organism evidence="4 5">
    <name type="scientific">Pseudonaja textilis</name>
    <name type="common">Eastern brown snake</name>
    <dbReference type="NCBI Taxonomy" id="8673"/>
    <lineage>
        <taxon>Eukaryota</taxon>
        <taxon>Metazoa</taxon>
        <taxon>Chordata</taxon>
        <taxon>Craniata</taxon>
        <taxon>Vertebrata</taxon>
        <taxon>Euteleostomi</taxon>
        <taxon>Lepidosauria</taxon>
        <taxon>Squamata</taxon>
        <taxon>Bifurcata</taxon>
        <taxon>Unidentata</taxon>
        <taxon>Episquamata</taxon>
        <taxon>Toxicofera</taxon>
        <taxon>Serpentes</taxon>
        <taxon>Colubroidea</taxon>
        <taxon>Elapidae</taxon>
        <taxon>Hydrophiinae</taxon>
        <taxon>Pseudonaja</taxon>
    </lineage>
</organism>
<dbReference type="SUPFAM" id="SSF46966">
    <property type="entry name" value="Spectrin repeat"/>
    <property type="match status" value="2"/>
</dbReference>
<dbReference type="FunFam" id="1.10.418.10:FF:000089">
    <property type="entry name" value="Spectrin beta chain"/>
    <property type="match status" value="1"/>
</dbReference>
<reference evidence="4" key="2">
    <citation type="submission" date="2025-09" db="UniProtKB">
        <authorList>
            <consortium name="Ensembl"/>
        </authorList>
    </citation>
    <scope>IDENTIFICATION</scope>
</reference>
<dbReference type="Pfam" id="PF00307">
    <property type="entry name" value="CH"/>
    <property type="match status" value="2"/>
</dbReference>
<dbReference type="Ensembl" id="ENSPTXT00000004388.1">
    <property type="protein sequence ID" value="ENSPTXP00000004266.1"/>
    <property type="gene ID" value="ENSPTXG00000003145.1"/>
</dbReference>
<dbReference type="PROSITE" id="PS00019">
    <property type="entry name" value="ACTININ_1"/>
    <property type="match status" value="1"/>
</dbReference>
<protein>
    <recommendedName>
        <fullName evidence="3">Calponin-homology (CH) domain-containing protein</fullName>
    </recommendedName>
</protein>
<evidence type="ECO:0000256" key="2">
    <source>
        <dbReference type="ARBA" id="ARBA00023203"/>
    </source>
</evidence>
<dbReference type="PROSITE" id="PS50021">
    <property type="entry name" value="CH"/>
    <property type="match status" value="2"/>
</dbReference>
<dbReference type="FunFam" id="1.10.418.10:FF:000001">
    <property type="entry name" value="Actinin alpha 1"/>
    <property type="match status" value="1"/>
</dbReference>
<evidence type="ECO:0000256" key="1">
    <source>
        <dbReference type="ARBA" id="ARBA00022737"/>
    </source>
</evidence>
<dbReference type="Proteomes" id="UP000472273">
    <property type="component" value="Unplaced"/>
</dbReference>
<dbReference type="SMART" id="SM00033">
    <property type="entry name" value="CH"/>
    <property type="match status" value="2"/>
</dbReference>
<keyword evidence="2" id="KW-0009">Actin-binding</keyword>
<dbReference type="Gene3D" id="1.20.58.60">
    <property type="match status" value="1"/>
</dbReference>
<name>A0A670XXG9_PSETE</name>
<reference evidence="4" key="1">
    <citation type="submission" date="2025-08" db="UniProtKB">
        <authorList>
            <consortium name="Ensembl"/>
        </authorList>
    </citation>
    <scope>IDENTIFICATION</scope>
</reference>
<dbReference type="GeneTree" id="ENSGT00940000166230"/>
<dbReference type="InterPro" id="IPR036872">
    <property type="entry name" value="CH_dom_sf"/>
</dbReference>
<feature type="domain" description="Calponin-homology (CH)" evidence="3">
    <location>
        <begin position="10"/>
        <end position="110"/>
    </location>
</feature>